<keyword evidence="2" id="KW-0401">Integrin</keyword>
<protein>
    <submittedName>
        <fullName evidence="6">Uncharacterized protein</fullName>
    </submittedName>
</protein>
<feature type="transmembrane region" description="Helical" evidence="5">
    <location>
        <begin position="70"/>
        <end position="92"/>
    </location>
</feature>
<keyword evidence="3 5" id="KW-0472">Membrane</keyword>
<dbReference type="AlphaFoldDB" id="A0A8T2PUW8"/>
<reference evidence="6" key="1">
    <citation type="thesis" date="2021" institute="BYU ScholarsArchive" country="Provo, UT, USA">
        <title>Applications of and Algorithms for Genome Assembly and Genomic Analyses with an Emphasis on Marine Teleosts.</title>
        <authorList>
            <person name="Pickett B.D."/>
        </authorList>
    </citation>
    <scope>NUCLEOTIDE SEQUENCE</scope>
    <source>
        <strain evidence="6">HI-2016</strain>
    </source>
</reference>
<keyword evidence="5" id="KW-0812">Transmembrane</keyword>
<evidence type="ECO:0000256" key="3">
    <source>
        <dbReference type="ARBA" id="ARBA00023136"/>
    </source>
</evidence>
<name>A0A8T2PUW8_9TELE</name>
<dbReference type="GO" id="GO:0098609">
    <property type="term" value="P:cell-cell adhesion"/>
    <property type="evidence" value="ECO:0007669"/>
    <property type="project" value="TreeGrafter"/>
</dbReference>
<dbReference type="GO" id="GO:0033627">
    <property type="term" value="P:cell adhesion mediated by integrin"/>
    <property type="evidence" value="ECO:0007669"/>
    <property type="project" value="TreeGrafter"/>
</dbReference>
<organism evidence="6 7">
    <name type="scientific">Albula glossodonta</name>
    <name type="common">roundjaw bonefish</name>
    <dbReference type="NCBI Taxonomy" id="121402"/>
    <lineage>
        <taxon>Eukaryota</taxon>
        <taxon>Metazoa</taxon>
        <taxon>Chordata</taxon>
        <taxon>Craniata</taxon>
        <taxon>Vertebrata</taxon>
        <taxon>Euteleostomi</taxon>
        <taxon>Actinopterygii</taxon>
        <taxon>Neopterygii</taxon>
        <taxon>Teleostei</taxon>
        <taxon>Albuliformes</taxon>
        <taxon>Albulidae</taxon>
        <taxon>Albula</taxon>
    </lineage>
</organism>
<evidence type="ECO:0000256" key="5">
    <source>
        <dbReference type="SAM" id="Phobius"/>
    </source>
</evidence>
<dbReference type="Gene3D" id="1.20.5.930">
    <property type="entry name" value="Bicelle-embedded integrin alpha(iib) transmembrane segment"/>
    <property type="match status" value="1"/>
</dbReference>
<evidence type="ECO:0000256" key="1">
    <source>
        <dbReference type="ARBA" id="ARBA00004479"/>
    </source>
</evidence>
<dbReference type="PANTHER" id="PTHR23220:SF23">
    <property type="entry name" value="INTEGRIN ALPHA-2"/>
    <property type="match status" value="1"/>
</dbReference>
<evidence type="ECO:0000313" key="7">
    <source>
        <dbReference type="Proteomes" id="UP000824540"/>
    </source>
</evidence>
<dbReference type="InterPro" id="IPR032695">
    <property type="entry name" value="Integrin_dom_sf"/>
</dbReference>
<gene>
    <name evidence="6" type="ORF">JZ751_001824</name>
</gene>
<evidence type="ECO:0000256" key="2">
    <source>
        <dbReference type="ARBA" id="ARBA00023037"/>
    </source>
</evidence>
<proteinExistence type="predicted"/>
<evidence type="ECO:0000313" key="6">
    <source>
        <dbReference type="EMBL" id="KAG9355111.1"/>
    </source>
</evidence>
<dbReference type="SUPFAM" id="SSF69179">
    <property type="entry name" value="Integrin domains"/>
    <property type="match status" value="1"/>
</dbReference>
<feature type="non-terminal residue" evidence="6">
    <location>
        <position position="1"/>
    </location>
</feature>
<dbReference type="GO" id="GO:0009897">
    <property type="term" value="C:external side of plasma membrane"/>
    <property type="evidence" value="ECO:0007669"/>
    <property type="project" value="TreeGrafter"/>
</dbReference>
<dbReference type="GO" id="GO:0007229">
    <property type="term" value="P:integrin-mediated signaling pathway"/>
    <property type="evidence" value="ECO:0007669"/>
    <property type="project" value="UniProtKB-KW"/>
</dbReference>
<keyword evidence="4" id="KW-0325">Glycoprotein</keyword>
<keyword evidence="7" id="KW-1185">Reference proteome</keyword>
<dbReference type="Proteomes" id="UP000824540">
    <property type="component" value="Unassembled WGS sequence"/>
</dbReference>
<dbReference type="PANTHER" id="PTHR23220">
    <property type="entry name" value="INTEGRIN ALPHA"/>
    <property type="match status" value="1"/>
</dbReference>
<feature type="non-terminal residue" evidence="6">
    <location>
        <position position="93"/>
    </location>
</feature>
<dbReference type="EMBL" id="JAFBMS010000002">
    <property type="protein sequence ID" value="KAG9355111.1"/>
    <property type="molecule type" value="Genomic_DNA"/>
</dbReference>
<keyword evidence="5" id="KW-1133">Transmembrane helix</keyword>
<accession>A0A8T2PUW8</accession>
<dbReference type="GO" id="GO:0007160">
    <property type="term" value="P:cell-matrix adhesion"/>
    <property type="evidence" value="ECO:0007669"/>
    <property type="project" value="TreeGrafter"/>
</dbReference>
<dbReference type="OrthoDB" id="8912391at2759"/>
<dbReference type="GO" id="GO:0008305">
    <property type="term" value="C:integrin complex"/>
    <property type="evidence" value="ECO:0007669"/>
    <property type="project" value="TreeGrafter"/>
</dbReference>
<evidence type="ECO:0000256" key="4">
    <source>
        <dbReference type="ARBA" id="ARBA00023180"/>
    </source>
</evidence>
<sequence length="93" mass="10075">KDLGTKSDYFVNITTRIWNGTFVSSTFQSIKLTVRAEIETSQPELLVINNKALPVEIRITKPGEIGKVPIGVIVGSVLGGLVILAAAILLLWK</sequence>
<comment type="caution">
    <text evidence="6">The sequence shown here is derived from an EMBL/GenBank/DDBJ whole genome shotgun (WGS) entry which is preliminary data.</text>
</comment>
<comment type="subcellular location">
    <subcellularLocation>
        <location evidence="1">Membrane</location>
        <topology evidence="1">Single-pass type I membrane protein</topology>
    </subcellularLocation>
</comment>
<dbReference type="GO" id="GO:0005178">
    <property type="term" value="F:integrin binding"/>
    <property type="evidence" value="ECO:0007669"/>
    <property type="project" value="TreeGrafter"/>
</dbReference>